<dbReference type="SUPFAM" id="SSF48317">
    <property type="entry name" value="Acid phosphatase/Vanadium-dependent haloperoxidase"/>
    <property type="match status" value="1"/>
</dbReference>
<dbReference type="Proteomes" id="UP000783390">
    <property type="component" value="Unassembled WGS sequence"/>
</dbReference>
<evidence type="ECO:0000259" key="2">
    <source>
        <dbReference type="SMART" id="SM00014"/>
    </source>
</evidence>
<keyword evidence="4" id="KW-1185">Reference proteome</keyword>
<feature type="transmembrane region" description="Helical" evidence="1">
    <location>
        <begin position="142"/>
        <end position="160"/>
    </location>
</feature>
<dbReference type="PANTHER" id="PTHR14969:SF13">
    <property type="entry name" value="AT30094P"/>
    <property type="match status" value="1"/>
</dbReference>
<comment type="caution">
    <text evidence="3">The sequence shown here is derived from an EMBL/GenBank/DDBJ whole genome shotgun (WGS) entry which is preliminary data.</text>
</comment>
<sequence>MEVIKFIQSFSNPFLDYFFSIITHMGGATIGVIFSVILFWCINKPLGYKFLYAIIFSFSLNNVLKGFFNSPRPIGQTGITSNEIKTATGSSFPSGHSQGNATSFTFMMNEFRNKYVWIIGIFMLIMVPLSRLYLGVHWPKDVIAGTIIGILSVFISNKIFDKSFDKSSSLIIYSLIIFLVLGLFLPSNDLNKALGAFIGFVISLKLEKKYIKFNPNGKTLTQIIKCTIGIAGALIIYLLFSKYLKGTSFTILKYFSLTMWIASIAPFIFVKLNLCKKDY</sequence>
<keyword evidence="1" id="KW-0472">Membrane</keyword>
<dbReference type="InterPro" id="IPR000326">
    <property type="entry name" value="PAP2/HPO"/>
</dbReference>
<reference evidence="3 4" key="1">
    <citation type="submission" date="2021-03" db="EMBL/GenBank/DDBJ databases">
        <title>Genomic Encyclopedia of Type Strains, Phase IV (KMG-IV): sequencing the most valuable type-strain genomes for metagenomic binning, comparative biology and taxonomic classification.</title>
        <authorList>
            <person name="Goeker M."/>
        </authorList>
    </citation>
    <scope>NUCLEOTIDE SEQUENCE [LARGE SCALE GENOMIC DNA]</scope>
    <source>
        <strain evidence="3 4">DSM 3984</strain>
    </source>
</reference>
<feature type="transmembrane region" description="Helical" evidence="1">
    <location>
        <begin position="167"/>
        <end position="184"/>
    </location>
</feature>
<protein>
    <submittedName>
        <fullName evidence="3">Membrane-associated phospholipid phosphatase</fullName>
    </submittedName>
</protein>
<keyword evidence="1" id="KW-0812">Transmembrane</keyword>
<dbReference type="PANTHER" id="PTHR14969">
    <property type="entry name" value="SPHINGOSINE-1-PHOSPHATE PHOSPHOHYDROLASE"/>
    <property type="match status" value="1"/>
</dbReference>
<dbReference type="Gene3D" id="1.20.144.10">
    <property type="entry name" value="Phosphatidic acid phosphatase type 2/haloperoxidase"/>
    <property type="match status" value="1"/>
</dbReference>
<evidence type="ECO:0000313" key="4">
    <source>
        <dbReference type="Proteomes" id="UP000783390"/>
    </source>
</evidence>
<keyword evidence="1" id="KW-1133">Transmembrane helix</keyword>
<dbReference type="InterPro" id="IPR036938">
    <property type="entry name" value="PAP2/HPO_sf"/>
</dbReference>
<evidence type="ECO:0000313" key="3">
    <source>
        <dbReference type="EMBL" id="MBP1890693.1"/>
    </source>
</evidence>
<organism evidence="3 4">
    <name type="scientific">Clostridium moniliforme</name>
    <dbReference type="NCBI Taxonomy" id="39489"/>
    <lineage>
        <taxon>Bacteria</taxon>
        <taxon>Bacillati</taxon>
        <taxon>Bacillota</taxon>
        <taxon>Clostridia</taxon>
        <taxon>Eubacteriales</taxon>
        <taxon>Clostridiaceae</taxon>
        <taxon>Clostridium</taxon>
    </lineage>
</organism>
<name>A0ABS4F366_9CLOT</name>
<dbReference type="RefSeq" id="WP_209797613.1">
    <property type="nucleotide sequence ID" value="NZ_JAGGJZ010000010.1"/>
</dbReference>
<feature type="transmembrane region" description="Helical" evidence="1">
    <location>
        <begin position="14"/>
        <end position="40"/>
    </location>
</feature>
<gene>
    <name evidence="3" type="ORF">J2Z53_002305</name>
</gene>
<evidence type="ECO:0000256" key="1">
    <source>
        <dbReference type="SAM" id="Phobius"/>
    </source>
</evidence>
<feature type="transmembrane region" description="Helical" evidence="1">
    <location>
        <begin position="251"/>
        <end position="270"/>
    </location>
</feature>
<dbReference type="SMART" id="SM00014">
    <property type="entry name" value="acidPPc"/>
    <property type="match status" value="1"/>
</dbReference>
<feature type="transmembrane region" description="Helical" evidence="1">
    <location>
        <begin position="115"/>
        <end position="136"/>
    </location>
</feature>
<feature type="transmembrane region" description="Helical" evidence="1">
    <location>
        <begin position="219"/>
        <end position="239"/>
    </location>
</feature>
<dbReference type="Pfam" id="PF01569">
    <property type="entry name" value="PAP2"/>
    <property type="match status" value="1"/>
</dbReference>
<dbReference type="EMBL" id="JAGGJZ010000010">
    <property type="protein sequence ID" value="MBP1890693.1"/>
    <property type="molecule type" value="Genomic_DNA"/>
</dbReference>
<proteinExistence type="predicted"/>
<feature type="domain" description="Phosphatidic acid phosphatase type 2/haloperoxidase" evidence="2">
    <location>
        <begin position="46"/>
        <end position="157"/>
    </location>
</feature>
<accession>A0ABS4F366</accession>